<dbReference type="SUPFAM" id="SSF48264">
    <property type="entry name" value="Cytochrome P450"/>
    <property type="match status" value="1"/>
</dbReference>
<evidence type="ECO:0000313" key="9">
    <source>
        <dbReference type="Proteomes" id="UP000236379"/>
    </source>
</evidence>
<dbReference type="InterPro" id="IPR002397">
    <property type="entry name" value="Cyt_P450_B"/>
</dbReference>
<evidence type="ECO:0000256" key="2">
    <source>
        <dbReference type="ARBA" id="ARBA00022617"/>
    </source>
</evidence>
<keyword evidence="4 7" id="KW-0560">Oxidoreductase</keyword>
<evidence type="ECO:0000256" key="7">
    <source>
        <dbReference type="RuleBase" id="RU000461"/>
    </source>
</evidence>
<accession>A0A2K3UTK7</accession>
<dbReference type="InterPro" id="IPR017972">
    <property type="entry name" value="Cyt_P450_CS"/>
</dbReference>
<dbReference type="Proteomes" id="UP000236379">
    <property type="component" value="Unassembled WGS sequence"/>
</dbReference>
<evidence type="ECO:0000313" key="8">
    <source>
        <dbReference type="EMBL" id="PNY79872.1"/>
    </source>
</evidence>
<dbReference type="GO" id="GO:0004497">
    <property type="term" value="F:monooxygenase activity"/>
    <property type="evidence" value="ECO:0007669"/>
    <property type="project" value="UniProtKB-KW"/>
</dbReference>
<comment type="caution">
    <text evidence="8">The sequence shown here is derived from an EMBL/GenBank/DDBJ whole genome shotgun (WGS) entry which is preliminary data.</text>
</comment>
<dbReference type="AlphaFoldDB" id="A0A2K3UTK7"/>
<comment type="similarity">
    <text evidence="1 7">Belongs to the cytochrome P450 family.</text>
</comment>
<keyword evidence="2 7" id="KW-0349">Heme</keyword>
<dbReference type="PANTHER" id="PTHR46696">
    <property type="entry name" value="P450, PUTATIVE (EUROFUNG)-RELATED"/>
    <property type="match status" value="1"/>
</dbReference>
<proteinExistence type="inferred from homology"/>
<dbReference type="CDD" id="cd11029">
    <property type="entry name" value="CYP107-like"/>
    <property type="match status" value="1"/>
</dbReference>
<dbReference type="Gene3D" id="1.10.630.10">
    <property type="entry name" value="Cytochrome P450"/>
    <property type="match status" value="1"/>
</dbReference>
<evidence type="ECO:0000256" key="4">
    <source>
        <dbReference type="ARBA" id="ARBA00023002"/>
    </source>
</evidence>
<sequence>MTHPKTLSTADYLTAPLHTLESTDITAPAFKANPFGFYARLRQDAPVFPVQLKLGRLQRAWLVTRYADVGALLKDDDTFVKNPRNAMTPEQLRQSPTANLPGPFKALQRSLLSLDGADHDRLKVLVHKAFTPRTVEAMRSSAQAVADEALDAARRRGSADLMGDLALPVPLTVIGHILGVPERDRGKFVTWTKAVVSLGDRNPLFVIPTLLSFMRYTRRLIAQRRAVPADDLISALVLAQDQNDALSDDEILSMIFLLLSAGHETTVNLIGSGALALLQHPEQLERLRADPALIKPAVEELVRYAAPVEQGTERYAAHDTEFAGVRIPKGELVIGILASANRDASQFEAPDTLDIGRTGNRHLGFGLGMHYCLGAPLARLEAQIALNTLVQRAPKLKLAVPAADLTWRRSFVVRGLERLPVTL</sequence>
<name>A0A2K3UTK7_9DEIO</name>
<dbReference type="PRINTS" id="PR00359">
    <property type="entry name" value="BP450"/>
</dbReference>
<keyword evidence="6 7" id="KW-0503">Monooxygenase</keyword>
<dbReference type="InterPro" id="IPR036396">
    <property type="entry name" value="Cyt_P450_sf"/>
</dbReference>
<dbReference type="PROSITE" id="PS00086">
    <property type="entry name" value="CYTOCHROME_P450"/>
    <property type="match status" value="1"/>
</dbReference>
<evidence type="ECO:0000256" key="3">
    <source>
        <dbReference type="ARBA" id="ARBA00022723"/>
    </source>
</evidence>
<evidence type="ECO:0000256" key="1">
    <source>
        <dbReference type="ARBA" id="ARBA00010617"/>
    </source>
</evidence>
<dbReference type="OrthoDB" id="9801155at2"/>
<reference evidence="8 9" key="1">
    <citation type="submission" date="2018-01" db="EMBL/GenBank/DDBJ databases">
        <title>Deinococcus koreensis sp. nov., a radiation-resistant bacterium isolated from river water.</title>
        <authorList>
            <person name="Choi A."/>
        </authorList>
    </citation>
    <scope>NUCLEOTIDE SEQUENCE [LARGE SCALE GENOMIC DNA]</scope>
    <source>
        <strain evidence="8 9">SJW1-2</strain>
    </source>
</reference>
<dbReference type="PANTHER" id="PTHR46696:SF1">
    <property type="entry name" value="CYTOCHROME P450 YJIB-RELATED"/>
    <property type="match status" value="1"/>
</dbReference>
<keyword evidence="5 7" id="KW-0408">Iron</keyword>
<protein>
    <submittedName>
        <fullName evidence="8">Cytochrome P450</fullName>
    </submittedName>
</protein>
<evidence type="ECO:0000256" key="5">
    <source>
        <dbReference type="ARBA" id="ARBA00023004"/>
    </source>
</evidence>
<dbReference type="GO" id="GO:0016705">
    <property type="term" value="F:oxidoreductase activity, acting on paired donors, with incorporation or reduction of molecular oxygen"/>
    <property type="evidence" value="ECO:0007669"/>
    <property type="project" value="InterPro"/>
</dbReference>
<dbReference type="InterPro" id="IPR001128">
    <property type="entry name" value="Cyt_P450"/>
</dbReference>
<gene>
    <name evidence="8" type="ORF">CVO96_18210</name>
</gene>
<evidence type="ECO:0000256" key="6">
    <source>
        <dbReference type="ARBA" id="ARBA00023033"/>
    </source>
</evidence>
<keyword evidence="3 7" id="KW-0479">Metal-binding</keyword>
<dbReference type="GO" id="GO:0020037">
    <property type="term" value="F:heme binding"/>
    <property type="evidence" value="ECO:0007669"/>
    <property type="project" value="InterPro"/>
</dbReference>
<dbReference type="Pfam" id="PF00067">
    <property type="entry name" value="p450"/>
    <property type="match status" value="1"/>
</dbReference>
<dbReference type="FunFam" id="1.10.630.10:FF:000018">
    <property type="entry name" value="Cytochrome P450 monooxygenase"/>
    <property type="match status" value="1"/>
</dbReference>
<dbReference type="EMBL" id="PPPD01000002">
    <property type="protein sequence ID" value="PNY79872.1"/>
    <property type="molecule type" value="Genomic_DNA"/>
</dbReference>
<dbReference type="GO" id="GO:0005506">
    <property type="term" value="F:iron ion binding"/>
    <property type="evidence" value="ECO:0007669"/>
    <property type="project" value="InterPro"/>
</dbReference>
<organism evidence="8 9">
    <name type="scientific">Deinococcus koreensis</name>
    <dbReference type="NCBI Taxonomy" id="2054903"/>
    <lineage>
        <taxon>Bacteria</taxon>
        <taxon>Thermotogati</taxon>
        <taxon>Deinococcota</taxon>
        <taxon>Deinococci</taxon>
        <taxon>Deinococcales</taxon>
        <taxon>Deinococcaceae</taxon>
        <taxon>Deinococcus</taxon>
    </lineage>
</organism>
<keyword evidence="9" id="KW-1185">Reference proteome</keyword>
<dbReference type="RefSeq" id="WP_103313856.1">
    <property type="nucleotide sequence ID" value="NZ_PPPD01000002.1"/>
</dbReference>